<accession>A0AA43QR91</accession>
<evidence type="ECO:0000256" key="3">
    <source>
        <dbReference type="SAM" id="SignalP"/>
    </source>
</evidence>
<feature type="signal peptide" evidence="3">
    <location>
        <begin position="1"/>
        <end position="21"/>
    </location>
</feature>
<feature type="region of interest" description="Disordered" evidence="2">
    <location>
        <begin position="26"/>
        <end position="48"/>
    </location>
</feature>
<dbReference type="EMBL" id="JAPUFD010000011">
    <property type="protein sequence ID" value="MDI1490084.1"/>
    <property type="molecule type" value="Genomic_DNA"/>
</dbReference>
<feature type="compositionally biased region" description="Low complexity" evidence="2">
    <location>
        <begin position="308"/>
        <end position="317"/>
    </location>
</feature>
<feature type="compositionally biased region" description="Low complexity" evidence="2">
    <location>
        <begin position="135"/>
        <end position="152"/>
    </location>
</feature>
<proteinExistence type="predicted"/>
<evidence type="ECO:0000256" key="1">
    <source>
        <dbReference type="ARBA" id="ARBA00022729"/>
    </source>
</evidence>
<dbReference type="AlphaFoldDB" id="A0AA43QR91"/>
<feature type="compositionally biased region" description="Polar residues" evidence="2">
    <location>
        <begin position="298"/>
        <end position="307"/>
    </location>
</feature>
<evidence type="ECO:0000313" key="5">
    <source>
        <dbReference type="EMBL" id="MDI1490084.1"/>
    </source>
</evidence>
<feature type="domain" description="Yeast cell wall synthesis Kre9/Knh1-like N-terminal" evidence="4">
    <location>
        <begin position="43"/>
        <end position="131"/>
    </location>
</feature>
<evidence type="ECO:0000259" key="4">
    <source>
        <dbReference type="Pfam" id="PF10342"/>
    </source>
</evidence>
<feature type="compositionally biased region" description="Polar residues" evidence="2">
    <location>
        <begin position="265"/>
        <end position="277"/>
    </location>
</feature>
<sequence>MLSSILRLAIAAATLTSLAVAEGPSCQHKSDITKQPSGNPIATPGSTSEVPVGVPYDIAWQNTTTGAVSLVLLRGPSTNAVDFLCIVDSIPNSGRYSWTPPTSLENDVSHYGIKIVVDATGDYQYSTQFGIVNDGSKSQSSSSSTTPAQSQQQGGGGQQTSTTTINMVSTHVVYQTSIISIPCSSHECNKASTTAITNTPTTTASRFSATTTTPSTQPLTSKTTLSFTGTGPARANSTTFRFSSTGGGSVGTTPSLRLPTVLPGTASTGYGNRTAEPSPTKPITKPASLGPTSGAAAPNTQTSLSIQTPASPAVPTTPTRPPPAAQTGNAAARGMGRAVGAVLVAVVGMGVVVVV</sequence>
<dbReference type="Proteomes" id="UP001161017">
    <property type="component" value="Unassembled WGS sequence"/>
</dbReference>
<dbReference type="PANTHER" id="PTHR40633">
    <property type="entry name" value="MATRIX PROTEIN, PUTATIVE (AFU_ORTHOLOGUE AFUA_8G05410)-RELATED"/>
    <property type="match status" value="1"/>
</dbReference>
<feature type="region of interest" description="Disordered" evidence="2">
    <location>
        <begin position="204"/>
        <end position="331"/>
    </location>
</feature>
<dbReference type="Pfam" id="PF10342">
    <property type="entry name" value="Kre9_KNH"/>
    <property type="match status" value="1"/>
</dbReference>
<feature type="compositionally biased region" description="Low complexity" evidence="2">
    <location>
        <begin position="204"/>
        <end position="226"/>
    </location>
</feature>
<gene>
    <name evidence="5" type="ORF">OHK93_001284</name>
</gene>
<feature type="chain" id="PRO_5041440609" description="Yeast cell wall synthesis Kre9/Knh1-like N-terminal domain-containing protein" evidence="3">
    <location>
        <begin position="22"/>
        <end position="355"/>
    </location>
</feature>
<keyword evidence="1 3" id="KW-0732">Signal</keyword>
<evidence type="ECO:0000313" key="6">
    <source>
        <dbReference type="Proteomes" id="UP001161017"/>
    </source>
</evidence>
<dbReference type="InterPro" id="IPR052982">
    <property type="entry name" value="SRP1/TIP1-like"/>
</dbReference>
<dbReference type="PANTHER" id="PTHR40633:SF1">
    <property type="entry name" value="GPI ANCHORED SERINE-THREONINE RICH PROTEIN (AFU_ORTHOLOGUE AFUA_1G03630)"/>
    <property type="match status" value="1"/>
</dbReference>
<comment type="caution">
    <text evidence="5">The sequence shown here is derived from an EMBL/GenBank/DDBJ whole genome shotgun (WGS) entry which is preliminary data.</text>
</comment>
<reference evidence="5" key="1">
    <citation type="journal article" date="2023" name="Genome Biol. Evol.">
        <title>First Whole Genome Sequence and Flow Cytometry Genome Size Data for the Lichen-Forming Fungus Ramalina farinacea (Ascomycota).</title>
        <authorList>
            <person name="Llewellyn T."/>
            <person name="Mian S."/>
            <person name="Hill R."/>
            <person name="Leitch I.J."/>
            <person name="Gaya E."/>
        </authorList>
    </citation>
    <scope>NUCLEOTIDE SEQUENCE</scope>
    <source>
        <strain evidence="5">LIQ254RAFAR</strain>
    </source>
</reference>
<protein>
    <recommendedName>
        <fullName evidence="4">Yeast cell wall synthesis Kre9/Knh1-like N-terminal domain-containing protein</fullName>
    </recommendedName>
</protein>
<feature type="region of interest" description="Disordered" evidence="2">
    <location>
        <begin position="134"/>
        <end position="162"/>
    </location>
</feature>
<feature type="compositionally biased region" description="Polar residues" evidence="2">
    <location>
        <begin position="33"/>
        <end position="48"/>
    </location>
</feature>
<dbReference type="InterPro" id="IPR018466">
    <property type="entry name" value="Kre9/Knh1-like_N"/>
</dbReference>
<evidence type="ECO:0000256" key="2">
    <source>
        <dbReference type="SAM" id="MobiDB-lite"/>
    </source>
</evidence>
<keyword evidence="6" id="KW-1185">Reference proteome</keyword>
<organism evidence="5 6">
    <name type="scientific">Ramalina farinacea</name>
    <dbReference type="NCBI Taxonomy" id="258253"/>
    <lineage>
        <taxon>Eukaryota</taxon>
        <taxon>Fungi</taxon>
        <taxon>Dikarya</taxon>
        <taxon>Ascomycota</taxon>
        <taxon>Pezizomycotina</taxon>
        <taxon>Lecanoromycetes</taxon>
        <taxon>OSLEUM clade</taxon>
        <taxon>Lecanoromycetidae</taxon>
        <taxon>Lecanorales</taxon>
        <taxon>Lecanorineae</taxon>
        <taxon>Ramalinaceae</taxon>
        <taxon>Ramalina</taxon>
    </lineage>
</organism>
<name>A0AA43QR91_9LECA</name>